<evidence type="ECO:0000313" key="4">
    <source>
        <dbReference type="Proteomes" id="UP000317835"/>
    </source>
</evidence>
<keyword evidence="1" id="KW-1188">Viral release from host cell</keyword>
<evidence type="ECO:0000256" key="1">
    <source>
        <dbReference type="ARBA" id="ARBA00022612"/>
    </source>
</evidence>
<dbReference type="Proteomes" id="UP000317835">
    <property type="component" value="Chromosome"/>
</dbReference>
<dbReference type="OrthoDB" id="234671at2"/>
<dbReference type="Pfam" id="PF17289">
    <property type="entry name" value="Terminase_6C"/>
    <property type="match status" value="1"/>
</dbReference>
<accession>A0A518H255</accession>
<organism evidence="3 4">
    <name type="scientific">Tautonia plasticadhaerens</name>
    <dbReference type="NCBI Taxonomy" id="2527974"/>
    <lineage>
        <taxon>Bacteria</taxon>
        <taxon>Pseudomonadati</taxon>
        <taxon>Planctomycetota</taxon>
        <taxon>Planctomycetia</taxon>
        <taxon>Isosphaerales</taxon>
        <taxon>Isosphaeraceae</taxon>
        <taxon>Tautonia</taxon>
    </lineage>
</organism>
<evidence type="ECO:0000259" key="2">
    <source>
        <dbReference type="Pfam" id="PF17289"/>
    </source>
</evidence>
<feature type="domain" description="Terminase large subunit gp17-like C-terminal" evidence="2">
    <location>
        <begin position="315"/>
        <end position="456"/>
    </location>
</feature>
<dbReference type="EMBL" id="CP036426">
    <property type="protein sequence ID" value="QDV34922.1"/>
    <property type="molecule type" value="Genomic_DNA"/>
</dbReference>
<dbReference type="RefSeq" id="WP_145270167.1">
    <property type="nucleotide sequence ID" value="NZ_CP036426.1"/>
</dbReference>
<dbReference type="InterPro" id="IPR035421">
    <property type="entry name" value="Terminase_6C"/>
</dbReference>
<dbReference type="NCBIfam" id="TIGR01630">
    <property type="entry name" value="psiM2_ORF9"/>
    <property type="match status" value="1"/>
</dbReference>
<evidence type="ECO:0000313" key="3">
    <source>
        <dbReference type="EMBL" id="QDV34922.1"/>
    </source>
</evidence>
<keyword evidence="4" id="KW-1185">Reference proteome</keyword>
<dbReference type="AlphaFoldDB" id="A0A518H255"/>
<dbReference type="InterPro" id="IPR006517">
    <property type="entry name" value="Phage_terminase_lsu-like_C"/>
</dbReference>
<protein>
    <submittedName>
        <fullName evidence="3">Terminase-like family protein</fullName>
    </submittedName>
</protein>
<reference evidence="3 4" key="1">
    <citation type="submission" date="2019-02" db="EMBL/GenBank/DDBJ databases">
        <title>Deep-cultivation of Planctomycetes and their phenomic and genomic characterization uncovers novel biology.</title>
        <authorList>
            <person name="Wiegand S."/>
            <person name="Jogler M."/>
            <person name="Boedeker C."/>
            <person name="Pinto D."/>
            <person name="Vollmers J."/>
            <person name="Rivas-Marin E."/>
            <person name="Kohn T."/>
            <person name="Peeters S.H."/>
            <person name="Heuer A."/>
            <person name="Rast P."/>
            <person name="Oberbeckmann S."/>
            <person name="Bunk B."/>
            <person name="Jeske O."/>
            <person name="Meyerdierks A."/>
            <person name="Storesund J.E."/>
            <person name="Kallscheuer N."/>
            <person name="Luecker S."/>
            <person name="Lage O.M."/>
            <person name="Pohl T."/>
            <person name="Merkel B.J."/>
            <person name="Hornburger P."/>
            <person name="Mueller R.-W."/>
            <person name="Bruemmer F."/>
            <person name="Labrenz M."/>
            <person name="Spormann A.M."/>
            <person name="Op den Camp H."/>
            <person name="Overmann J."/>
            <person name="Amann R."/>
            <person name="Jetten M.S.M."/>
            <person name="Mascher T."/>
            <person name="Medema M.H."/>
            <person name="Devos D.P."/>
            <person name="Kaster A.-K."/>
            <person name="Ovreas L."/>
            <person name="Rohde M."/>
            <person name="Galperin M.Y."/>
            <person name="Jogler C."/>
        </authorList>
    </citation>
    <scope>NUCLEOTIDE SEQUENCE [LARGE SCALE GENOMIC DNA]</scope>
    <source>
        <strain evidence="3 4">ElP</strain>
    </source>
</reference>
<proteinExistence type="predicted"/>
<dbReference type="Gene3D" id="3.30.420.240">
    <property type="match status" value="1"/>
</dbReference>
<name>A0A518H255_9BACT</name>
<dbReference type="KEGG" id="tpla:ElP_28190"/>
<gene>
    <name evidence="3" type="ORF">ElP_28190</name>
</gene>
<sequence length="470" mass="52654">MTSTQNKVSDQKAFDALLRTRLAAFTRKAFATVDPGASYKHNWHIDLIAEYLEACTRREIKRLIINIPPRYMKSISVTVAWPAWLLGHNPSERILAASYAEVLSLKHSVDTRLILQSEWYKRVFPGVHLTGDQNEKRKFVTTARGHRFATSVGGSAIGEGGNFLIVDDPLNAAQALSDADRETANTWFDQGFCTRLDDKENGVIVVVMQRLHADDLSGHLLAKGGWENLCIPAIAETRTVIDFGRVKVVREEGDLLHPERESAAAVEAQKNIMGSYAFAGQYQQRPAPAEGGIFKAGWFKRHERPQDSYLQIVQSWDTASKAAELNDPSCCTTWGIRPDGYDLLHVLVKRLEYPQLKARVAEHAETWGANAVLIEDKSSGQQVLQDLRHSTQLPLLAINPEKDKETRASAVSALVEAGKVSLPTHAAWLTDYEMELMTFPNAPHDDQVDSTTQFLNWMRTRSVTPDIRIW</sequence>